<proteinExistence type="inferred from homology"/>
<evidence type="ECO:0000259" key="6">
    <source>
        <dbReference type="Pfam" id="PF08281"/>
    </source>
</evidence>
<dbReference type="OrthoDB" id="9783733at2"/>
<dbReference type="Gene3D" id="1.10.1740.10">
    <property type="match status" value="1"/>
</dbReference>
<gene>
    <name evidence="7" type="ORF">FXN63_19675</name>
</gene>
<dbReference type="CDD" id="cd06171">
    <property type="entry name" value="Sigma70_r4"/>
    <property type="match status" value="1"/>
</dbReference>
<evidence type="ECO:0000256" key="3">
    <source>
        <dbReference type="ARBA" id="ARBA00023082"/>
    </source>
</evidence>
<dbReference type="PANTHER" id="PTHR43133:SF63">
    <property type="entry name" value="RNA POLYMERASE SIGMA FACTOR FECI-RELATED"/>
    <property type="match status" value="1"/>
</dbReference>
<dbReference type="InterPro" id="IPR039425">
    <property type="entry name" value="RNA_pol_sigma-70-like"/>
</dbReference>
<keyword evidence="2" id="KW-0805">Transcription regulation</keyword>
<evidence type="ECO:0000313" key="8">
    <source>
        <dbReference type="Proteomes" id="UP000325161"/>
    </source>
</evidence>
<evidence type="ECO:0000256" key="4">
    <source>
        <dbReference type="ARBA" id="ARBA00023163"/>
    </source>
</evidence>
<dbReference type="InterPro" id="IPR013249">
    <property type="entry name" value="RNA_pol_sigma70_r4_t2"/>
</dbReference>
<evidence type="ECO:0000256" key="2">
    <source>
        <dbReference type="ARBA" id="ARBA00023015"/>
    </source>
</evidence>
<dbReference type="Pfam" id="PF04542">
    <property type="entry name" value="Sigma70_r2"/>
    <property type="match status" value="1"/>
</dbReference>
<dbReference type="PANTHER" id="PTHR43133">
    <property type="entry name" value="RNA POLYMERASE ECF-TYPE SIGMA FACTO"/>
    <property type="match status" value="1"/>
</dbReference>
<comment type="similarity">
    <text evidence="1">Belongs to the sigma-70 factor family. ECF subfamily.</text>
</comment>
<dbReference type="InterPro" id="IPR007627">
    <property type="entry name" value="RNA_pol_sigma70_r2"/>
</dbReference>
<dbReference type="GO" id="GO:0003677">
    <property type="term" value="F:DNA binding"/>
    <property type="evidence" value="ECO:0007669"/>
    <property type="project" value="InterPro"/>
</dbReference>
<dbReference type="Pfam" id="PF08281">
    <property type="entry name" value="Sigma70_r4_2"/>
    <property type="match status" value="1"/>
</dbReference>
<dbReference type="InterPro" id="IPR036388">
    <property type="entry name" value="WH-like_DNA-bd_sf"/>
</dbReference>
<evidence type="ECO:0000256" key="1">
    <source>
        <dbReference type="ARBA" id="ARBA00010641"/>
    </source>
</evidence>
<dbReference type="EMBL" id="CP043046">
    <property type="protein sequence ID" value="QEI09450.1"/>
    <property type="molecule type" value="Genomic_DNA"/>
</dbReference>
<dbReference type="InterPro" id="IPR014284">
    <property type="entry name" value="RNA_pol_sigma-70_dom"/>
</dbReference>
<dbReference type="Gene3D" id="1.10.10.10">
    <property type="entry name" value="Winged helix-like DNA-binding domain superfamily/Winged helix DNA-binding domain"/>
    <property type="match status" value="1"/>
</dbReference>
<name>A0A5C0B7A3_9BURK</name>
<protein>
    <submittedName>
        <fullName evidence="7">Sigma-70 family RNA polymerase sigma factor</fullName>
    </submittedName>
</protein>
<dbReference type="Proteomes" id="UP000325161">
    <property type="component" value="Chromosome"/>
</dbReference>
<dbReference type="GO" id="GO:0006352">
    <property type="term" value="P:DNA-templated transcription initiation"/>
    <property type="evidence" value="ECO:0007669"/>
    <property type="project" value="InterPro"/>
</dbReference>
<dbReference type="InterPro" id="IPR013325">
    <property type="entry name" value="RNA_pol_sigma_r2"/>
</dbReference>
<dbReference type="InterPro" id="IPR013324">
    <property type="entry name" value="RNA_pol_sigma_r3/r4-like"/>
</dbReference>
<dbReference type="AlphaFoldDB" id="A0A5C0B7A3"/>
<dbReference type="NCBIfam" id="TIGR02937">
    <property type="entry name" value="sigma70-ECF"/>
    <property type="match status" value="1"/>
</dbReference>
<dbReference type="KEGG" id="pacr:FXN63_19675"/>
<feature type="domain" description="RNA polymerase sigma factor 70 region 4 type 2" evidence="6">
    <location>
        <begin position="102"/>
        <end position="154"/>
    </location>
</feature>
<dbReference type="SUPFAM" id="SSF88659">
    <property type="entry name" value="Sigma3 and sigma4 domains of RNA polymerase sigma factors"/>
    <property type="match status" value="1"/>
</dbReference>
<sequence>MVVRYYRELLNHFANRLRNRDGAADLVQEAYVRLLSMQHAGQSVQEPRALLYRTAHNLMIDQHRHAEVRDHEDIDGLAESEQPAAPTHLQPDEAYAFEQRARAMHAVIDALPPRCREAFVLNRFEGLSHQEVAEHMGISRNMVAQHVIRGVLACKACDDALRVQQPISEGQS</sequence>
<evidence type="ECO:0000313" key="7">
    <source>
        <dbReference type="EMBL" id="QEI09450.1"/>
    </source>
</evidence>
<organism evidence="7 8">
    <name type="scientific">Pigmentiphaga aceris</name>
    <dbReference type="NCBI Taxonomy" id="1940612"/>
    <lineage>
        <taxon>Bacteria</taxon>
        <taxon>Pseudomonadati</taxon>
        <taxon>Pseudomonadota</taxon>
        <taxon>Betaproteobacteria</taxon>
        <taxon>Burkholderiales</taxon>
        <taxon>Alcaligenaceae</taxon>
        <taxon>Pigmentiphaga</taxon>
    </lineage>
</organism>
<feature type="domain" description="RNA polymerase sigma-70 region 2" evidence="5">
    <location>
        <begin position="2"/>
        <end position="66"/>
    </location>
</feature>
<evidence type="ECO:0000259" key="5">
    <source>
        <dbReference type="Pfam" id="PF04542"/>
    </source>
</evidence>
<dbReference type="GO" id="GO:0016987">
    <property type="term" value="F:sigma factor activity"/>
    <property type="evidence" value="ECO:0007669"/>
    <property type="project" value="UniProtKB-KW"/>
</dbReference>
<reference evidence="7 8" key="1">
    <citation type="submission" date="2019-08" db="EMBL/GenBank/DDBJ databases">
        <title>Amphibian skin-associated Pigmentiphaga: genome sequence and occurrence across geography and hosts.</title>
        <authorList>
            <person name="Bletz M.C."/>
            <person name="Bunk B."/>
            <person name="Sproeer C."/>
            <person name="Biwer P."/>
            <person name="Reiter S."/>
            <person name="Rabemananjara F.C.E."/>
            <person name="Schulz S."/>
            <person name="Overmann J."/>
            <person name="Vences M."/>
        </authorList>
    </citation>
    <scope>NUCLEOTIDE SEQUENCE [LARGE SCALE GENOMIC DNA]</scope>
    <source>
        <strain evidence="7 8">Mada1488</strain>
    </source>
</reference>
<keyword evidence="4" id="KW-0804">Transcription</keyword>
<keyword evidence="8" id="KW-1185">Reference proteome</keyword>
<keyword evidence="3" id="KW-0731">Sigma factor</keyword>
<accession>A0A5C0B7A3</accession>
<dbReference type="SUPFAM" id="SSF88946">
    <property type="entry name" value="Sigma2 domain of RNA polymerase sigma factors"/>
    <property type="match status" value="1"/>
</dbReference>